<dbReference type="Pfam" id="PF06080">
    <property type="entry name" value="DUF938"/>
    <property type="match status" value="1"/>
</dbReference>
<dbReference type="AlphaFoldDB" id="A0A4P7C6I9"/>
<keyword evidence="2" id="KW-1185">Reference proteome</keyword>
<dbReference type="InterPro" id="IPR010342">
    <property type="entry name" value="DUF938"/>
</dbReference>
<protein>
    <submittedName>
        <fullName evidence="1">DUF938 domain-containing protein</fullName>
    </submittedName>
</protein>
<name>A0A4P7C6I9_9GAMM</name>
<dbReference type="KEGG" id="nwr:E3U44_11620"/>
<sequence>MKNFSQACENNKRPILKRLKTALKDCSEVLEIGSGSGQHAVYFGEHLPHLEWQPTELPSVISVLRHNLRTNSPNNVLIPIELDVRQHPWPIDLTSSIFSANTLHIMPWPSVRQFFKGVGKVLKQDGLLCLYGPFRYGGNYTSDSNAYFDVWLKERDPESGIRNFEDVNFLAQEQGLDLLNDYSMPANNQFLIWRKREGLRIIREFKA</sequence>
<accession>A0A4P7C6I9</accession>
<organism evidence="1 2">
    <name type="scientific">Nitrosococcus wardiae</name>
    <dbReference type="NCBI Taxonomy" id="1814290"/>
    <lineage>
        <taxon>Bacteria</taxon>
        <taxon>Pseudomonadati</taxon>
        <taxon>Pseudomonadota</taxon>
        <taxon>Gammaproteobacteria</taxon>
        <taxon>Chromatiales</taxon>
        <taxon>Chromatiaceae</taxon>
        <taxon>Nitrosococcus</taxon>
    </lineage>
</organism>
<evidence type="ECO:0000313" key="1">
    <source>
        <dbReference type="EMBL" id="QBQ56552.1"/>
    </source>
</evidence>
<evidence type="ECO:0000313" key="2">
    <source>
        <dbReference type="Proteomes" id="UP000294325"/>
    </source>
</evidence>
<proteinExistence type="predicted"/>
<dbReference type="OrthoDB" id="5563826at2"/>
<dbReference type="PANTHER" id="PTHR20974:SF0">
    <property type="entry name" value="UPF0585 PROTEIN CG18661"/>
    <property type="match status" value="1"/>
</dbReference>
<dbReference type="SUPFAM" id="SSF53335">
    <property type="entry name" value="S-adenosyl-L-methionine-dependent methyltransferases"/>
    <property type="match status" value="1"/>
</dbReference>
<dbReference type="RefSeq" id="WP_134359808.1">
    <property type="nucleotide sequence ID" value="NZ_CP038033.1"/>
</dbReference>
<dbReference type="InterPro" id="IPR029063">
    <property type="entry name" value="SAM-dependent_MTases_sf"/>
</dbReference>
<dbReference type="Proteomes" id="UP000294325">
    <property type="component" value="Chromosome"/>
</dbReference>
<dbReference type="PANTHER" id="PTHR20974">
    <property type="entry name" value="UPF0585 PROTEIN CG18661"/>
    <property type="match status" value="1"/>
</dbReference>
<gene>
    <name evidence="1" type="ORF">E3U44_11620</name>
</gene>
<dbReference type="EMBL" id="CP038033">
    <property type="protein sequence ID" value="QBQ56552.1"/>
    <property type="molecule type" value="Genomic_DNA"/>
</dbReference>
<dbReference type="Gene3D" id="3.40.50.150">
    <property type="entry name" value="Vaccinia Virus protein VP39"/>
    <property type="match status" value="1"/>
</dbReference>
<reference evidence="1 2" key="1">
    <citation type="submission" date="2019-03" db="EMBL/GenBank/DDBJ databases">
        <title>The genome sequence of Nitrosococcus wardiae strain D1FHST reveals the archetypal metabolic capacity of ammonia-oxidizing Gammaproteobacteria.</title>
        <authorList>
            <person name="Wang L."/>
            <person name="Lim C.K."/>
            <person name="Hanson T.E."/>
            <person name="Dang H."/>
            <person name="Klotz M.G."/>
        </authorList>
    </citation>
    <scope>NUCLEOTIDE SEQUENCE [LARGE SCALE GENOMIC DNA]</scope>
    <source>
        <strain evidence="1 2">D1FHS</strain>
    </source>
</reference>